<evidence type="ECO:0000313" key="2">
    <source>
        <dbReference type="Proteomes" id="UP000323717"/>
    </source>
</evidence>
<proteinExistence type="predicted"/>
<reference evidence="1 2" key="1">
    <citation type="journal article" date="2019" name="Nat. Med.">
        <title>A library of human gut bacterial isolates paired with longitudinal multiomics data enables mechanistic microbiome research.</title>
        <authorList>
            <person name="Poyet M."/>
            <person name="Groussin M."/>
            <person name="Gibbons S.M."/>
            <person name="Avila-Pacheco J."/>
            <person name="Jiang X."/>
            <person name="Kearney S.M."/>
            <person name="Perrotta A.R."/>
            <person name="Berdy B."/>
            <person name="Zhao S."/>
            <person name="Lieberman T.D."/>
            <person name="Swanson P.K."/>
            <person name="Smith M."/>
            <person name="Roesemann S."/>
            <person name="Alexander J.E."/>
            <person name="Rich S.A."/>
            <person name="Livny J."/>
            <person name="Vlamakis H."/>
            <person name="Clish C."/>
            <person name="Bullock K."/>
            <person name="Deik A."/>
            <person name="Scott J."/>
            <person name="Pierce K.A."/>
            <person name="Xavier R.J."/>
            <person name="Alm E.J."/>
        </authorList>
    </citation>
    <scope>NUCLEOTIDE SEQUENCE [LARGE SCALE GENOMIC DNA]</scope>
    <source>
        <strain evidence="1 2">BIOML-A163</strain>
    </source>
</reference>
<dbReference type="SUPFAM" id="SSF47781">
    <property type="entry name" value="RuvA domain 2-like"/>
    <property type="match status" value="1"/>
</dbReference>
<organism evidence="1 2">
    <name type="scientific">Bacteroides ovatus</name>
    <dbReference type="NCBI Taxonomy" id="28116"/>
    <lineage>
        <taxon>Bacteria</taxon>
        <taxon>Pseudomonadati</taxon>
        <taxon>Bacteroidota</taxon>
        <taxon>Bacteroidia</taxon>
        <taxon>Bacteroidales</taxon>
        <taxon>Bacteroidaceae</taxon>
        <taxon>Bacteroides</taxon>
    </lineage>
</organism>
<evidence type="ECO:0000313" key="1">
    <source>
        <dbReference type="EMBL" id="KAA3950201.1"/>
    </source>
</evidence>
<dbReference type="InterPro" id="IPR010994">
    <property type="entry name" value="RuvA_2-like"/>
</dbReference>
<gene>
    <name evidence="1" type="ORF">F3D71_15365</name>
</gene>
<comment type="caution">
    <text evidence="1">The sequence shown here is derived from an EMBL/GenBank/DDBJ whole genome shotgun (WGS) entry which is preliminary data.</text>
</comment>
<dbReference type="Pfam" id="PF12836">
    <property type="entry name" value="HHH_3"/>
    <property type="match status" value="1"/>
</dbReference>
<protein>
    <submittedName>
        <fullName evidence="1">Helix-hairpin-helix domain-containing protein</fullName>
    </submittedName>
</protein>
<name>A0A5M5C0H2_BACOV</name>
<dbReference type="Proteomes" id="UP000323717">
    <property type="component" value="Unassembled WGS sequence"/>
</dbReference>
<dbReference type="EMBL" id="VWLE01000221">
    <property type="protein sequence ID" value="KAA3950201.1"/>
    <property type="molecule type" value="Genomic_DNA"/>
</dbReference>
<accession>A0A5M5C0H2</accession>
<dbReference type="Gene3D" id="1.10.150.310">
    <property type="entry name" value="Tex RuvX-like domain-like"/>
    <property type="match status" value="1"/>
</dbReference>
<dbReference type="AlphaFoldDB" id="A0A5M5C0H2"/>
<sequence length="156" mass="18525">MWKDFLYYTKTERQGIIVLVVLILGVYAAPKLFSFFTHAEDTDCRENEKFDKEYNDFISSLRETKPHQKSGHSFQSSPQREIKLAMFDPNTADSTTFLSLGLPSWMIKNILHYRYKQGKFRHPEDFRKIYGLTEEQYQTLRPYIQITEDFSSTNKD</sequence>
<feature type="non-terminal residue" evidence="1">
    <location>
        <position position="156"/>
    </location>
</feature>